<dbReference type="Pfam" id="PF00027">
    <property type="entry name" value="cNMP_binding"/>
    <property type="match status" value="1"/>
</dbReference>
<gene>
    <name evidence="7" type="ORF">OWO01_11975</name>
</gene>
<feature type="domain" description="HTH crp-type" evidence="6">
    <location>
        <begin position="141"/>
        <end position="214"/>
    </location>
</feature>
<dbReference type="CDD" id="cd00038">
    <property type="entry name" value="CAP_ED"/>
    <property type="match status" value="1"/>
</dbReference>
<reference evidence="7" key="1">
    <citation type="submission" date="2022-11" db="EMBL/GenBank/DDBJ databases">
        <title>WGS of Natronobacillus azotifigens 24KS-1, an anaerobic diazotrophic haloalkaliphile from soda-rich habitats.</title>
        <authorList>
            <person name="Sorokin D.Y."/>
            <person name="Merkel A.Y."/>
        </authorList>
    </citation>
    <scope>NUCLEOTIDE SEQUENCE</scope>
    <source>
        <strain evidence="7">24KS-1</strain>
    </source>
</reference>
<dbReference type="GO" id="GO:0003700">
    <property type="term" value="F:DNA-binding transcription factor activity"/>
    <property type="evidence" value="ECO:0007669"/>
    <property type="project" value="InterPro"/>
</dbReference>
<dbReference type="SMART" id="SM00100">
    <property type="entry name" value="cNMP"/>
    <property type="match status" value="1"/>
</dbReference>
<dbReference type="GO" id="GO:0005829">
    <property type="term" value="C:cytosol"/>
    <property type="evidence" value="ECO:0007669"/>
    <property type="project" value="TreeGrafter"/>
</dbReference>
<dbReference type="PANTHER" id="PTHR24567">
    <property type="entry name" value="CRP FAMILY TRANSCRIPTIONAL REGULATORY PROTEIN"/>
    <property type="match status" value="1"/>
</dbReference>
<evidence type="ECO:0000259" key="5">
    <source>
        <dbReference type="PROSITE" id="PS50042"/>
    </source>
</evidence>
<evidence type="ECO:0000259" key="6">
    <source>
        <dbReference type="PROSITE" id="PS51063"/>
    </source>
</evidence>
<dbReference type="AlphaFoldDB" id="A0A9J6RFI2"/>
<evidence type="ECO:0000256" key="2">
    <source>
        <dbReference type="ARBA" id="ARBA00023125"/>
    </source>
</evidence>
<dbReference type="InterPro" id="IPR018335">
    <property type="entry name" value="Tscrpt_reg_HTH_Crp-type_CS"/>
</dbReference>
<evidence type="ECO:0000313" key="8">
    <source>
        <dbReference type="Proteomes" id="UP001084197"/>
    </source>
</evidence>
<dbReference type="GO" id="GO:0003677">
    <property type="term" value="F:DNA binding"/>
    <property type="evidence" value="ECO:0007669"/>
    <property type="project" value="UniProtKB-KW"/>
</dbReference>
<proteinExistence type="predicted"/>
<keyword evidence="2" id="KW-0238">DNA-binding</keyword>
<keyword evidence="8" id="KW-1185">Reference proteome</keyword>
<dbReference type="Gene3D" id="2.60.120.10">
    <property type="entry name" value="Jelly Rolls"/>
    <property type="match status" value="1"/>
</dbReference>
<dbReference type="InterPro" id="IPR036390">
    <property type="entry name" value="WH_DNA-bd_sf"/>
</dbReference>
<evidence type="ECO:0000313" key="7">
    <source>
        <dbReference type="EMBL" id="MCZ0703929.1"/>
    </source>
</evidence>
<organism evidence="7 8">
    <name type="scientific">Natronobacillus azotifigens</name>
    <dbReference type="NCBI Taxonomy" id="472978"/>
    <lineage>
        <taxon>Bacteria</taxon>
        <taxon>Bacillati</taxon>
        <taxon>Bacillota</taxon>
        <taxon>Bacilli</taxon>
        <taxon>Bacillales</taxon>
        <taxon>Bacillaceae</taxon>
        <taxon>Natronobacillus</taxon>
    </lineage>
</organism>
<accession>A0A9J6RFI2</accession>
<dbReference type="PRINTS" id="PR00034">
    <property type="entry name" value="HTHCRP"/>
</dbReference>
<dbReference type="PROSITE" id="PS00042">
    <property type="entry name" value="HTH_CRP_1"/>
    <property type="match status" value="1"/>
</dbReference>
<name>A0A9J6RFI2_9BACI</name>
<dbReference type="PANTHER" id="PTHR24567:SF74">
    <property type="entry name" value="HTH-TYPE TRANSCRIPTIONAL REGULATOR ARCR"/>
    <property type="match status" value="1"/>
</dbReference>
<dbReference type="InterPro" id="IPR000595">
    <property type="entry name" value="cNMP-bd_dom"/>
</dbReference>
<protein>
    <submittedName>
        <fullName evidence="7">Crp/Fnr family transcriptional regulator</fullName>
    </submittedName>
</protein>
<dbReference type="PROSITE" id="PS51063">
    <property type="entry name" value="HTH_CRP_2"/>
    <property type="match status" value="1"/>
</dbReference>
<evidence type="ECO:0000256" key="3">
    <source>
        <dbReference type="ARBA" id="ARBA00023159"/>
    </source>
</evidence>
<dbReference type="EMBL" id="JAPRAT010000024">
    <property type="protein sequence ID" value="MCZ0703929.1"/>
    <property type="molecule type" value="Genomic_DNA"/>
</dbReference>
<dbReference type="InterPro" id="IPR012318">
    <property type="entry name" value="HTH_CRP"/>
</dbReference>
<dbReference type="Gene3D" id="1.10.10.10">
    <property type="entry name" value="Winged helix-like DNA-binding domain superfamily/Winged helix DNA-binding domain"/>
    <property type="match status" value="1"/>
</dbReference>
<dbReference type="InterPro" id="IPR018490">
    <property type="entry name" value="cNMP-bd_dom_sf"/>
</dbReference>
<sequence length="233" mass="26648">MRKIPRINGLSKQLADRLSPPDQFLTIKKNTFLFQQGEKVKELYILLSGKIQIGKISPDGRELTLRFCDVGDIIGEFIFDEEEVSYIVDAKVVEDGEVAVVKQKRVRDELMDDSKSIIELLKHSNLQYRKDQTKFRDLVMFGKKGALYSTLIRLSNSYGVKKVDGIYLDVNLTNQEIANFCATSRESVNRMLNDLKRDGIIGIEKGRITIYQLDYLKTEINCENCPVVLCSIK</sequence>
<evidence type="ECO:0000256" key="4">
    <source>
        <dbReference type="ARBA" id="ARBA00023163"/>
    </source>
</evidence>
<dbReference type="InterPro" id="IPR036388">
    <property type="entry name" value="WH-like_DNA-bd_sf"/>
</dbReference>
<keyword evidence="4" id="KW-0804">Transcription</keyword>
<dbReference type="Pfam" id="PF13545">
    <property type="entry name" value="HTH_Crp_2"/>
    <property type="match status" value="1"/>
</dbReference>
<dbReference type="Proteomes" id="UP001084197">
    <property type="component" value="Unassembled WGS sequence"/>
</dbReference>
<feature type="domain" description="Cyclic nucleotide-binding" evidence="5">
    <location>
        <begin position="13"/>
        <end position="76"/>
    </location>
</feature>
<keyword evidence="3" id="KW-0010">Activator</keyword>
<dbReference type="PROSITE" id="PS50042">
    <property type="entry name" value="CNMP_BINDING_3"/>
    <property type="match status" value="1"/>
</dbReference>
<dbReference type="SUPFAM" id="SSF46785">
    <property type="entry name" value="Winged helix' DNA-binding domain"/>
    <property type="match status" value="1"/>
</dbReference>
<evidence type="ECO:0000256" key="1">
    <source>
        <dbReference type="ARBA" id="ARBA00023015"/>
    </source>
</evidence>
<comment type="caution">
    <text evidence="7">The sequence shown here is derived from an EMBL/GenBank/DDBJ whole genome shotgun (WGS) entry which is preliminary data.</text>
</comment>
<dbReference type="SMART" id="SM00419">
    <property type="entry name" value="HTH_CRP"/>
    <property type="match status" value="1"/>
</dbReference>
<dbReference type="InterPro" id="IPR014710">
    <property type="entry name" value="RmlC-like_jellyroll"/>
</dbReference>
<dbReference type="CDD" id="cd00092">
    <property type="entry name" value="HTH_CRP"/>
    <property type="match status" value="1"/>
</dbReference>
<dbReference type="InterPro" id="IPR050397">
    <property type="entry name" value="Env_Response_Regulators"/>
</dbReference>
<dbReference type="SUPFAM" id="SSF51206">
    <property type="entry name" value="cAMP-binding domain-like"/>
    <property type="match status" value="1"/>
</dbReference>
<keyword evidence="1" id="KW-0805">Transcription regulation</keyword>